<keyword evidence="2" id="KW-1185">Reference proteome</keyword>
<protein>
    <submittedName>
        <fullName evidence="1">Uncharacterized protein</fullName>
    </submittedName>
</protein>
<name>A0A6G0TUB4_APHGL</name>
<comment type="caution">
    <text evidence="1">The sequence shown here is derived from an EMBL/GenBank/DDBJ whole genome shotgun (WGS) entry which is preliminary data.</text>
</comment>
<accession>A0A6G0TUB4</accession>
<dbReference type="EMBL" id="VYZN01000015">
    <property type="protein sequence ID" value="KAE9538921.1"/>
    <property type="molecule type" value="Genomic_DNA"/>
</dbReference>
<evidence type="ECO:0000313" key="2">
    <source>
        <dbReference type="Proteomes" id="UP000475862"/>
    </source>
</evidence>
<evidence type="ECO:0000313" key="1">
    <source>
        <dbReference type="EMBL" id="KAE9538921.1"/>
    </source>
</evidence>
<proteinExistence type="predicted"/>
<organism evidence="1 2">
    <name type="scientific">Aphis glycines</name>
    <name type="common">Soybean aphid</name>
    <dbReference type="NCBI Taxonomy" id="307491"/>
    <lineage>
        <taxon>Eukaryota</taxon>
        <taxon>Metazoa</taxon>
        <taxon>Ecdysozoa</taxon>
        <taxon>Arthropoda</taxon>
        <taxon>Hexapoda</taxon>
        <taxon>Insecta</taxon>
        <taxon>Pterygota</taxon>
        <taxon>Neoptera</taxon>
        <taxon>Paraneoptera</taxon>
        <taxon>Hemiptera</taxon>
        <taxon>Sternorrhyncha</taxon>
        <taxon>Aphidomorpha</taxon>
        <taxon>Aphidoidea</taxon>
        <taxon>Aphididae</taxon>
        <taxon>Aphidini</taxon>
        <taxon>Aphis</taxon>
        <taxon>Aphis</taxon>
    </lineage>
</organism>
<dbReference type="AlphaFoldDB" id="A0A6G0TUB4"/>
<gene>
    <name evidence="1" type="ORF">AGLY_005503</name>
</gene>
<reference evidence="1 2" key="1">
    <citation type="submission" date="2019-08" db="EMBL/GenBank/DDBJ databases">
        <title>The genome of the soybean aphid Biotype 1, its phylome, world population structure and adaptation to the North American continent.</title>
        <authorList>
            <person name="Giordano R."/>
            <person name="Donthu R.K."/>
            <person name="Hernandez A.G."/>
            <person name="Wright C.L."/>
            <person name="Zimin A.V."/>
        </authorList>
    </citation>
    <scope>NUCLEOTIDE SEQUENCE [LARGE SCALE GENOMIC DNA]</scope>
    <source>
        <tissue evidence="1">Whole aphids</tissue>
    </source>
</reference>
<sequence>MSPKSKFSYAPISSNLTFGTFKFLKKGARLITNNQDTVNRSPANLEKLASGSDIGKITIFCDIPNQCFKVLKIIVKTIPCSSMIQDRLNAVYLNIDPQIEFFLKQPKIINKYPAVLTKNNLCIEYFTLGKLFNRILVKKPSYNAYIFGNECSIVRSLIKKKIVPGIQQQIQSLQLVGGNTCQALQTAIASSFSSSSSLAVKSNLFFAKSVIFKPYTITPIETQEPSEVPDHQSRIHCESFMLSYTLFELPGNLTDALKTSGN</sequence>
<dbReference type="Proteomes" id="UP000475862">
    <property type="component" value="Unassembled WGS sequence"/>
</dbReference>